<feature type="compositionally biased region" description="Low complexity" evidence="5">
    <location>
        <begin position="18"/>
        <end position="36"/>
    </location>
</feature>
<dbReference type="GO" id="GO:0008270">
    <property type="term" value="F:zinc ion binding"/>
    <property type="evidence" value="ECO:0007669"/>
    <property type="project" value="UniProtKB-KW"/>
</dbReference>
<keyword evidence="1" id="KW-0479">Metal-binding</keyword>
<protein>
    <submittedName>
        <fullName evidence="8">Uncharacterized protein</fullName>
    </submittedName>
</protein>
<feature type="domain" description="GATA-type" evidence="7">
    <location>
        <begin position="342"/>
        <end position="382"/>
    </location>
</feature>
<sequence length="382" mass="42593">MVLGQQQQLDIMHLSTPQTQSNSNQRSQSNMSDQQSMAGSYGNYGLRAGYQNAQQNDPGWTQVVLEEMKDLLLLLNSQGQIAYASPSSKQITGRMAKQLEGTPFTQYIHEDDKSIFLRDMDDSVVSNQPFRTHVRFQKANNTYSLVEAFGHPHIANPNDSQGRGASTRDRCTGFFLMCRPYPSKNSQLLDSFLEHKIENARLVQQIAKLKQEEEEGNTTRVAFSKIDPELPLNENPSVAHGALSDQESTETIAPNSDDSDTSPSVEYFAEQAPQAERPSHIDGIEVMTGLHYGEGERSQGLSTGVRRGRLVQCDIDITTAADQARNVQEDDRRKRLKGQHVCSDCGTADSPEWRKGPDGPKTLCNACGLRWSKKEKKRQESA</sequence>
<feature type="domain" description="PAS" evidence="6">
    <location>
        <begin position="64"/>
        <end position="127"/>
    </location>
</feature>
<proteinExistence type="predicted"/>
<dbReference type="Proteomes" id="UP001146351">
    <property type="component" value="Unassembled WGS sequence"/>
</dbReference>
<dbReference type="SMART" id="SM00401">
    <property type="entry name" value="ZnF_GATA"/>
    <property type="match status" value="1"/>
</dbReference>
<dbReference type="PROSITE" id="PS50112">
    <property type="entry name" value="PAS"/>
    <property type="match status" value="1"/>
</dbReference>
<evidence type="ECO:0000313" key="8">
    <source>
        <dbReference type="EMBL" id="KAJ5183548.1"/>
    </source>
</evidence>
<evidence type="ECO:0000256" key="3">
    <source>
        <dbReference type="ARBA" id="ARBA00022833"/>
    </source>
</evidence>
<dbReference type="GO" id="GO:0043565">
    <property type="term" value="F:sequence-specific DNA binding"/>
    <property type="evidence" value="ECO:0007669"/>
    <property type="project" value="InterPro"/>
</dbReference>
<dbReference type="CDD" id="cd00130">
    <property type="entry name" value="PAS"/>
    <property type="match status" value="1"/>
</dbReference>
<evidence type="ECO:0000256" key="5">
    <source>
        <dbReference type="SAM" id="MobiDB-lite"/>
    </source>
</evidence>
<organism evidence="8 9">
    <name type="scientific">Penicillium capsulatum</name>
    <dbReference type="NCBI Taxonomy" id="69766"/>
    <lineage>
        <taxon>Eukaryota</taxon>
        <taxon>Fungi</taxon>
        <taxon>Dikarya</taxon>
        <taxon>Ascomycota</taxon>
        <taxon>Pezizomycotina</taxon>
        <taxon>Eurotiomycetes</taxon>
        <taxon>Eurotiomycetidae</taxon>
        <taxon>Eurotiales</taxon>
        <taxon>Aspergillaceae</taxon>
        <taxon>Penicillium</taxon>
    </lineage>
</organism>
<dbReference type="InterPro" id="IPR000679">
    <property type="entry name" value="Znf_GATA"/>
</dbReference>
<comment type="caution">
    <text evidence="8">The sequence shown here is derived from an EMBL/GenBank/DDBJ whole genome shotgun (WGS) entry which is preliminary data.</text>
</comment>
<gene>
    <name evidence="8" type="ORF">N7492_001164</name>
</gene>
<accession>A0A9W9LZF8</accession>
<dbReference type="PROSITE" id="PS50114">
    <property type="entry name" value="GATA_ZN_FINGER_2"/>
    <property type="match status" value="1"/>
</dbReference>
<dbReference type="GO" id="GO:0006355">
    <property type="term" value="P:regulation of DNA-templated transcription"/>
    <property type="evidence" value="ECO:0007669"/>
    <property type="project" value="InterPro"/>
</dbReference>
<dbReference type="InterPro" id="IPR013655">
    <property type="entry name" value="PAS_fold_3"/>
</dbReference>
<evidence type="ECO:0000259" key="6">
    <source>
        <dbReference type="PROSITE" id="PS50112"/>
    </source>
</evidence>
<dbReference type="CDD" id="cd00202">
    <property type="entry name" value="ZnF_GATA"/>
    <property type="match status" value="1"/>
</dbReference>
<dbReference type="SUPFAM" id="SSF55785">
    <property type="entry name" value="PYP-like sensor domain (PAS domain)"/>
    <property type="match status" value="1"/>
</dbReference>
<dbReference type="AlphaFoldDB" id="A0A9W9LZF8"/>
<dbReference type="SMART" id="SM00091">
    <property type="entry name" value="PAS"/>
    <property type="match status" value="1"/>
</dbReference>
<dbReference type="Gene3D" id="3.30.450.20">
    <property type="entry name" value="PAS domain"/>
    <property type="match status" value="1"/>
</dbReference>
<dbReference type="Gene3D" id="3.30.50.10">
    <property type="entry name" value="Erythroid Transcription Factor GATA-1, subunit A"/>
    <property type="match status" value="1"/>
</dbReference>
<feature type="compositionally biased region" description="Polar residues" evidence="5">
    <location>
        <begin position="245"/>
        <end position="264"/>
    </location>
</feature>
<dbReference type="Pfam" id="PF08447">
    <property type="entry name" value="PAS_3"/>
    <property type="match status" value="1"/>
</dbReference>
<dbReference type="PANTHER" id="PTHR47255">
    <property type="entry name" value="GATA TRANSCRIPTION FACTOR 22-RELATED"/>
    <property type="match status" value="1"/>
</dbReference>
<keyword evidence="3" id="KW-0862">Zinc</keyword>
<dbReference type="PROSITE" id="PS00344">
    <property type="entry name" value="GATA_ZN_FINGER_1"/>
    <property type="match status" value="1"/>
</dbReference>
<dbReference type="EMBL" id="JAPQKO010000001">
    <property type="protein sequence ID" value="KAJ5183548.1"/>
    <property type="molecule type" value="Genomic_DNA"/>
</dbReference>
<keyword evidence="2 4" id="KW-0863">Zinc-finger</keyword>
<dbReference type="InterPro" id="IPR000014">
    <property type="entry name" value="PAS"/>
</dbReference>
<dbReference type="PANTHER" id="PTHR47255:SF4">
    <property type="entry name" value="GATA ZINC FINGER DOMAIN-CONTAINING PROTEIN 12"/>
    <property type="match status" value="1"/>
</dbReference>
<evidence type="ECO:0000256" key="2">
    <source>
        <dbReference type="ARBA" id="ARBA00022771"/>
    </source>
</evidence>
<evidence type="ECO:0000313" key="9">
    <source>
        <dbReference type="Proteomes" id="UP001146351"/>
    </source>
</evidence>
<evidence type="ECO:0000259" key="7">
    <source>
        <dbReference type="PROSITE" id="PS50114"/>
    </source>
</evidence>
<evidence type="ECO:0000256" key="4">
    <source>
        <dbReference type="PROSITE-ProRule" id="PRU00094"/>
    </source>
</evidence>
<dbReference type="OrthoDB" id="2162994at2759"/>
<dbReference type="InterPro" id="IPR052138">
    <property type="entry name" value="GATA_ZnFinger_Domain"/>
</dbReference>
<dbReference type="SUPFAM" id="SSF57716">
    <property type="entry name" value="Glucocorticoid receptor-like (DNA-binding domain)"/>
    <property type="match status" value="1"/>
</dbReference>
<evidence type="ECO:0000256" key="1">
    <source>
        <dbReference type="ARBA" id="ARBA00022723"/>
    </source>
</evidence>
<reference evidence="8" key="1">
    <citation type="submission" date="2022-11" db="EMBL/GenBank/DDBJ databases">
        <authorList>
            <person name="Petersen C."/>
        </authorList>
    </citation>
    <scope>NUCLEOTIDE SEQUENCE</scope>
    <source>
        <strain evidence="8">IBT 21917</strain>
    </source>
</reference>
<dbReference type="InterPro" id="IPR013088">
    <property type="entry name" value="Znf_NHR/GATA"/>
</dbReference>
<dbReference type="Pfam" id="PF00320">
    <property type="entry name" value="GATA"/>
    <property type="match status" value="1"/>
</dbReference>
<dbReference type="NCBIfam" id="TIGR00229">
    <property type="entry name" value="sensory_box"/>
    <property type="match status" value="1"/>
</dbReference>
<dbReference type="InterPro" id="IPR035965">
    <property type="entry name" value="PAS-like_dom_sf"/>
</dbReference>
<reference evidence="8" key="2">
    <citation type="journal article" date="2023" name="IMA Fungus">
        <title>Comparative genomic study of the Penicillium genus elucidates a diverse pangenome and 15 lateral gene transfer events.</title>
        <authorList>
            <person name="Petersen C."/>
            <person name="Sorensen T."/>
            <person name="Nielsen M.R."/>
            <person name="Sondergaard T.E."/>
            <person name="Sorensen J.L."/>
            <person name="Fitzpatrick D.A."/>
            <person name="Frisvad J.C."/>
            <person name="Nielsen K.L."/>
        </authorList>
    </citation>
    <scope>NUCLEOTIDE SEQUENCE</scope>
    <source>
        <strain evidence="8">IBT 21917</strain>
    </source>
</reference>
<feature type="region of interest" description="Disordered" evidence="5">
    <location>
        <begin position="1"/>
        <end position="38"/>
    </location>
</feature>
<name>A0A9W9LZF8_9EURO</name>
<keyword evidence="9" id="KW-1185">Reference proteome</keyword>
<feature type="region of interest" description="Disordered" evidence="5">
    <location>
        <begin position="212"/>
        <end position="264"/>
    </location>
</feature>